<organism evidence="3 4">
    <name type="scientific">Streptococcus sciuri</name>
    <dbReference type="NCBI Taxonomy" id="2973939"/>
    <lineage>
        <taxon>Bacteria</taxon>
        <taxon>Bacillati</taxon>
        <taxon>Bacillota</taxon>
        <taxon>Bacilli</taxon>
        <taxon>Lactobacillales</taxon>
        <taxon>Streptococcaceae</taxon>
        <taxon>Streptococcus</taxon>
    </lineage>
</organism>
<keyword evidence="1" id="KW-0378">Hydrolase</keyword>
<proteinExistence type="predicted"/>
<dbReference type="RefSeq" id="WP_259137375.1">
    <property type="nucleotide sequence ID" value="NZ_JANUXX010000002.1"/>
</dbReference>
<feature type="domain" description="Endonuclease/exonuclease/phosphatase" evidence="2">
    <location>
        <begin position="28"/>
        <end position="270"/>
    </location>
</feature>
<keyword evidence="3" id="KW-0540">Nuclease</keyword>
<dbReference type="CDD" id="cd09079">
    <property type="entry name" value="RgfB-like"/>
    <property type="match status" value="1"/>
</dbReference>
<gene>
    <name evidence="3" type="ORF">NXS10_02595</name>
</gene>
<dbReference type="PANTHER" id="PTHR15822:SF23">
    <property type="entry name" value="ENDONUCLEASE_EXONUCLEASE_PHOSPHATASE FAMILY PROTEIN"/>
    <property type="match status" value="1"/>
</dbReference>
<dbReference type="SUPFAM" id="SSF56219">
    <property type="entry name" value="DNase I-like"/>
    <property type="match status" value="1"/>
</dbReference>
<evidence type="ECO:0000313" key="3">
    <source>
        <dbReference type="EMBL" id="MCS4487864.1"/>
    </source>
</evidence>
<dbReference type="InterPro" id="IPR005135">
    <property type="entry name" value="Endo/exonuclease/phosphatase"/>
</dbReference>
<dbReference type="InterPro" id="IPR036691">
    <property type="entry name" value="Endo/exonu/phosph_ase_sf"/>
</dbReference>
<dbReference type="Pfam" id="PF03372">
    <property type="entry name" value="Exo_endo_phos"/>
    <property type="match status" value="1"/>
</dbReference>
<accession>A0ABT2F5Y7</accession>
<protein>
    <submittedName>
        <fullName evidence="3">Endonuclease/exonuclease/phosphatase family protein</fullName>
    </submittedName>
</protein>
<dbReference type="InterPro" id="IPR051547">
    <property type="entry name" value="TDP2-like"/>
</dbReference>
<sequence>MINNIGKDGTKVLTLNTHSWLENNPLEKLAKLADDIATNDYNLICLQEINQEMTSQVATSVPHYQALKASPAIHVDNYALLLILALLEKGKTYYWSWAYNHIGYDKYHEGVAILSKQPIEVFDILVSDVNEEADYHTRRALAVKTELNQKSILAVSVHLSWWNKGFQGEWKKLEDALLAKEMPVLIMGDFNNPYGYEGYQMVLDSKLDLRDSHTVASEISGNHTIKANIDGWEGNKKALKVDYIFTNLDTPIKSSQIVFNGNSSPVLSDHFGVTASW</sequence>
<reference evidence="3 4" key="1">
    <citation type="journal article" date="2023" name="Int. J. Syst. Evol. Microbiol.">
        <title>Streptococcus sciuri sp. nov., Staphylococcus marylandisciuri sp. nov. and Staphylococcus americanisciuri sp. nov., isolated from faeces of eastern grey squirrel (Sciurus carolinensis).</title>
        <authorList>
            <person name="Volokhov D.V."/>
            <person name="Zagorodnyaya T.A."/>
            <person name="Furtak V.A."/>
            <person name="Nattanmai G."/>
            <person name="Randall L."/>
            <person name="Jose S."/>
            <person name="Gao Y."/>
            <person name="Eisenberg T."/>
            <person name="Delmonte P."/>
            <person name="Blom J."/>
            <person name="Mitchell K.K."/>
        </authorList>
    </citation>
    <scope>NUCLEOTIDE SEQUENCE [LARGE SCALE GENOMIC DNA]</scope>
    <source>
        <strain evidence="3 4">SQ9-PEA</strain>
    </source>
</reference>
<dbReference type="PANTHER" id="PTHR15822">
    <property type="entry name" value="TRAF AND TNF RECEPTOR-ASSOCIATED PROTEIN"/>
    <property type="match status" value="1"/>
</dbReference>
<evidence type="ECO:0000256" key="1">
    <source>
        <dbReference type="ARBA" id="ARBA00022801"/>
    </source>
</evidence>
<keyword evidence="4" id="KW-1185">Reference proteome</keyword>
<dbReference type="EMBL" id="JANUXX010000002">
    <property type="protein sequence ID" value="MCS4487864.1"/>
    <property type="molecule type" value="Genomic_DNA"/>
</dbReference>
<dbReference type="Gene3D" id="3.60.10.10">
    <property type="entry name" value="Endonuclease/exonuclease/phosphatase"/>
    <property type="match status" value="1"/>
</dbReference>
<evidence type="ECO:0000313" key="4">
    <source>
        <dbReference type="Proteomes" id="UP001206548"/>
    </source>
</evidence>
<dbReference type="Proteomes" id="UP001206548">
    <property type="component" value="Unassembled WGS sequence"/>
</dbReference>
<name>A0ABT2F5Y7_9STRE</name>
<evidence type="ECO:0000259" key="2">
    <source>
        <dbReference type="Pfam" id="PF03372"/>
    </source>
</evidence>
<keyword evidence="3" id="KW-0255">Endonuclease</keyword>
<comment type="caution">
    <text evidence="3">The sequence shown here is derived from an EMBL/GenBank/DDBJ whole genome shotgun (WGS) entry which is preliminary data.</text>
</comment>
<dbReference type="GO" id="GO:0004519">
    <property type="term" value="F:endonuclease activity"/>
    <property type="evidence" value="ECO:0007669"/>
    <property type="project" value="UniProtKB-KW"/>
</dbReference>